<dbReference type="InterPro" id="IPR039537">
    <property type="entry name" value="Retrotran_Ty1/copia-like"/>
</dbReference>
<feature type="non-terminal residue" evidence="3">
    <location>
        <position position="490"/>
    </location>
</feature>
<dbReference type="InterPro" id="IPR012337">
    <property type="entry name" value="RNaseH-like_sf"/>
</dbReference>
<dbReference type="EMBL" id="BKCJ010504467">
    <property type="protein sequence ID" value="GFA87157.1"/>
    <property type="molecule type" value="Genomic_DNA"/>
</dbReference>
<evidence type="ECO:0000313" key="3">
    <source>
        <dbReference type="EMBL" id="GFA87157.1"/>
    </source>
</evidence>
<dbReference type="GO" id="GO:0003676">
    <property type="term" value="F:nucleic acid binding"/>
    <property type="evidence" value="ECO:0007669"/>
    <property type="project" value="InterPro"/>
</dbReference>
<dbReference type="InterPro" id="IPR036397">
    <property type="entry name" value="RNaseH_sf"/>
</dbReference>
<comment type="caution">
    <text evidence="3">The sequence shown here is derived from an EMBL/GenBank/DDBJ whole genome shotgun (WGS) entry which is preliminary data.</text>
</comment>
<accession>A0A699KGB9</accession>
<dbReference type="GO" id="GO:0015074">
    <property type="term" value="P:DNA integration"/>
    <property type="evidence" value="ECO:0007669"/>
    <property type="project" value="InterPro"/>
</dbReference>
<dbReference type="PANTHER" id="PTHR42648:SF18">
    <property type="entry name" value="RETROTRANSPOSON, UNCLASSIFIED-LIKE PROTEIN"/>
    <property type="match status" value="1"/>
</dbReference>
<dbReference type="InterPro" id="IPR001584">
    <property type="entry name" value="Integrase_cat-core"/>
</dbReference>
<evidence type="ECO:0000259" key="2">
    <source>
        <dbReference type="PROSITE" id="PS50994"/>
    </source>
</evidence>
<reference evidence="3" key="1">
    <citation type="journal article" date="2019" name="Sci. Rep.">
        <title>Draft genome of Tanacetum cinerariifolium, the natural source of mosquito coil.</title>
        <authorList>
            <person name="Yamashiro T."/>
            <person name="Shiraishi A."/>
            <person name="Satake H."/>
            <person name="Nakayama K."/>
        </authorList>
    </citation>
    <scope>NUCLEOTIDE SEQUENCE</scope>
</reference>
<dbReference type="PROSITE" id="PS50994">
    <property type="entry name" value="INTEGRASE"/>
    <property type="match status" value="1"/>
</dbReference>
<dbReference type="AlphaFoldDB" id="A0A699KGB9"/>
<gene>
    <name evidence="3" type="ORF">Tci_659129</name>
</gene>
<organism evidence="3">
    <name type="scientific">Tanacetum cinerariifolium</name>
    <name type="common">Dalmatian daisy</name>
    <name type="synonym">Chrysanthemum cinerariifolium</name>
    <dbReference type="NCBI Taxonomy" id="118510"/>
    <lineage>
        <taxon>Eukaryota</taxon>
        <taxon>Viridiplantae</taxon>
        <taxon>Streptophyta</taxon>
        <taxon>Embryophyta</taxon>
        <taxon>Tracheophyta</taxon>
        <taxon>Spermatophyta</taxon>
        <taxon>Magnoliopsida</taxon>
        <taxon>eudicotyledons</taxon>
        <taxon>Gunneridae</taxon>
        <taxon>Pentapetalae</taxon>
        <taxon>asterids</taxon>
        <taxon>campanulids</taxon>
        <taxon>Asterales</taxon>
        <taxon>Asteraceae</taxon>
        <taxon>Asteroideae</taxon>
        <taxon>Anthemideae</taxon>
        <taxon>Anthemidinae</taxon>
        <taxon>Tanacetum</taxon>
    </lineage>
</organism>
<dbReference type="SUPFAM" id="SSF53098">
    <property type="entry name" value="Ribonuclease H-like"/>
    <property type="match status" value="1"/>
</dbReference>
<dbReference type="PANTHER" id="PTHR42648">
    <property type="entry name" value="TRANSPOSASE, PUTATIVE-RELATED"/>
    <property type="match status" value="1"/>
</dbReference>
<feature type="region of interest" description="Disordered" evidence="1">
    <location>
        <begin position="97"/>
        <end position="116"/>
    </location>
</feature>
<feature type="domain" description="Integrase catalytic" evidence="2">
    <location>
        <begin position="131"/>
        <end position="253"/>
    </location>
</feature>
<sequence length="490" mass="55255">MGFGDLQWGNILITRVYFVEGLGHNLFSVGQFCDSDLEVAFRRNACFVKNLEGVDLLKGDPSTNLYTINLNEMASASPICLMARLPKFKYHKEHLCPSGEQGKSKRASHPPEPVPNSRQRLHLLHMDLCGPMRIASINGKRYVLVIMDDYSHYTWVHFLRSKDKAPENQVLKEYFDTVGISHQMSSVRIPQQNGVVERRNLTLVEAARTMLIFSRAPLFLWAEAIATACFTQNHSIIHRRFNKTPYELINGRKPNILFLHVFGALCYPKNDREDIRKLGAKCDIGFFIGSGLDLTYAPSTITTQQPSEGELDLLFEAMYDDYIGGQLSATVRTVPLAQEPQVRQTSTASTTIADTAPITTNSSSHIANILITSQDVNELNPNAMVDGNTFVNPFANSSTSVVVSSSQQNVDPSNMHTFYQPYPYGFQWTKDHPLEQVIGEPSRPVLTRNQLRFDGDMCMYALSNKHNEEQTVIRNKSRLVVRGYRQEKGI</sequence>
<dbReference type="Gene3D" id="3.30.420.10">
    <property type="entry name" value="Ribonuclease H-like superfamily/Ribonuclease H"/>
    <property type="match status" value="1"/>
</dbReference>
<evidence type="ECO:0000256" key="1">
    <source>
        <dbReference type="SAM" id="MobiDB-lite"/>
    </source>
</evidence>
<proteinExistence type="predicted"/>
<name>A0A699KGB9_TANCI</name>
<protein>
    <submittedName>
        <fullName evidence="3">Retrovirus-related Pol polyprotein from transposon TNT 1-94</fullName>
    </submittedName>
</protein>